<evidence type="ECO:0000256" key="1">
    <source>
        <dbReference type="SAM" id="MobiDB-lite"/>
    </source>
</evidence>
<accession>A0AAD6X3K5</accession>
<feature type="region of interest" description="Disordered" evidence="1">
    <location>
        <begin position="201"/>
        <end position="226"/>
    </location>
</feature>
<protein>
    <submittedName>
        <fullName evidence="2">Uncharacterized protein</fullName>
    </submittedName>
</protein>
<dbReference type="EMBL" id="JARJCM010000050">
    <property type="protein sequence ID" value="KAJ7035392.1"/>
    <property type="molecule type" value="Genomic_DNA"/>
</dbReference>
<keyword evidence="3" id="KW-1185">Reference proteome</keyword>
<organism evidence="2 3">
    <name type="scientific">Mycena alexandri</name>
    <dbReference type="NCBI Taxonomy" id="1745969"/>
    <lineage>
        <taxon>Eukaryota</taxon>
        <taxon>Fungi</taxon>
        <taxon>Dikarya</taxon>
        <taxon>Basidiomycota</taxon>
        <taxon>Agaricomycotina</taxon>
        <taxon>Agaricomycetes</taxon>
        <taxon>Agaricomycetidae</taxon>
        <taxon>Agaricales</taxon>
        <taxon>Marasmiineae</taxon>
        <taxon>Mycenaceae</taxon>
        <taxon>Mycena</taxon>
    </lineage>
</organism>
<dbReference type="AlphaFoldDB" id="A0AAD6X3K5"/>
<sequence>MVFSLGALTRCTLIHFRASGIRGTLSLSRAGHQLGLNILHSGCASQTSLQYSNKWPHCPDGTTHKDVHGRGFRLFDCLYHAKLHRRRRENEEGGEETRKDGHWHSREHDGVKIAAQGCSNSRSRQSDEDVRRTGDHALAKGIKVKKWTSRVVERWRELRDDPDAEIWSAHQTLCKGCNQVVVDRRGPYRLCKWKKHKERCPRREDLGGTQPTTRRRSSLRGGGQNR</sequence>
<evidence type="ECO:0000313" key="2">
    <source>
        <dbReference type="EMBL" id="KAJ7035392.1"/>
    </source>
</evidence>
<proteinExistence type="predicted"/>
<reference evidence="2" key="1">
    <citation type="submission" date="2023-03" db="EMBL/GenBank/DDBJ databases">
        <title>Massive genome expansion in bonnet fungi (Mycena s.s.) driven by repeated elements and novel gene families across ecological guilds.</title>
        <authorList>
            <consortium name="Lawrence Berkeley National Laboratory"/>
            <person name="Harder C.B."/>
            <person name="Miyauchi S."/>
            <person name="Viragh M."/>
            <person name="Kuo A."/>
            <person name="Thoen E."/>
            <person name="Andreopoulos B."/>
            <person name="Lu D."/>
            <person name="Skrede I."/>
            <person name="Drula E."/>
            <person name="Henrissat B."/>
            <person name="Morin E."/>
            <person name="Kohler A."/>
            <person name="Barry K."/>
            <person name="LaButti K."/>
            <person name="Morin E."/>
            <person name="Salamov A."/>
            <person name="Lipzen A."/>
            <person name="Mereny Z."/>
            <person name="Hegedus B."/>
            <person name="Baldrian P."/>
            <person name="Stursova M."/>
            <person name="Weitz H."/>
            <person name="Taylor A."/>
            <person name="Grigoriev I.V."/>
            <person name="Nagy L.G."/>
            <person name="Martin F."/>
            <person name="Kauserud H."/>
        </authorList>
    </citation>
    <scope>NUCLEOTIDE SEQUENCE</scope>
    <source>
        <strain evidence="2">CBHHK200</strain>
    </source>
</reference>
<name>A0AAD6X3K5_9AGAR</name>
<gene>
    <name evidence="2" type="ORF">C8F04DRAFT_1098294</name>
</gene>
<comment type="caution">
    <text evidence="2">The sequence shown here is derived from an EMBL/GenBank/DDBJ whole genome shotgun (WGS) entry which is preliminary data.</text>
</comment>
<dbReference type="Proteomes" id="UP001218188">
    <property type="component" value="Unassembled WGS sequence"/>
</dbReference>
<evidence type="ECO:0000313" key="3">
    <source>
        <dbReference type="Proteomes" id="UP001218188"/>
    </source>
</evidence>